<sequence>MADAIVSAVKKRKAIRPVTPEAYLLYGLSRITPQVLRSTARGRLL</sequence>
<organism evidence="1">
    <name type="scientific">Mycobacterium xenopi 4042</name>
    <dbReference type="NCBI Taxonomy" id="1299334"/>
    <lineage>
        <taxon>Bacteria</taxon>
        <taxon>Bacillati</taxon>
        <taxon>Actinomycetota</taxon>
        <taxon>Actinomycetes</taxon>
        <taxon>Mycobacteriales</taxon>
        <taxon>Mycobacteriaceae</taxon>
        <taxon>Mycobacterium</taxon>
    </lineage>
</organism>
<evidence type="ECO:0000313" key="1">
    <source>
        <dbReference type="EMBL" id="EUA65735.1"/>
    </source>
</evidence>
<gene>
    <name evidence="1" type="ORF">I553_8158</name>
</gene>
<name>X8DE19_MYCXE</name>
<protein>
    <submittedName>
        <fullName evidence="1">Putative oxidoreductase ephD domain protein</fullName>
    </submittedName>
</protein>
<comment type="caution">
    <text evidence="1">The sequence shown here is derived from an EMBL/GenBank/DDBJ whole genome shotgun (WGS) entry which is preliminary data.</text>
</comment>
<accession>X8DE19</accession>
<dbReference type="PATRIC" id="fig|1299334.3.peg.2318"/>
<proteinExistence type="predicted"/>
<dbReference type="EMBL" id="JAOB01000026">
    <property type="protein sequence ID" value="EUA65735.1"/>
    <property type="molecule type" value="Genomic_DNA"/>
</dbReference>
<reference evidence="1" key="1">
    <citation type="submission" date="2014-01" db="EMBL/GenBank/DDBJ databases">
        <authorList>
            <person name="Brown-Elliot B."/>
            <person name="Wallace R."/>
            <person name="Lenaerts A."/>
            <person name="Ordway D."/>
            <person name="DeGroote M.A."/>
            <person name="Parker T."/>
            <person name="Sizemore C."/>
            <person name="Tallon L.J."/>
            <person name="Sadzewicz L.K."/>
            <person name="Sengamalay N."/>
            <person name="Fraser C.M."/>
            <person name="Hine E."/>
            <person name="Shefchek K.A."/>
            <person name="Das S.P."/>
            <person name="Tettelin H."/>
        </authorList>
    </citation>
    <scope>NUCLEOTIDE SEQUENCE [LARGE SCALE GENOMIC DNA]</scope>
    <source>
        <strain evidence="1">4042</strain>
    </source>
</reference>
<dbReference type="AlphaFoldDB" id="X8DE19"/>